<keyword evidence="1" id="KW-0051">Antiviral defense</keyword>
<proteinExistence type="predicted"/>
<dbReference type="InterPro" id="IPR049435">
    <property type="entry name" value="Cas_Cas6_C"/>
</dbReference>
<accession>A0A923T933</accession>
<dbReference type="GO" id="GO:0051607">
    <property type="term" value="P:defense response to virus"/>
    <property type="evidence" value="ECO:0007669"/>
    <property type="project" value="UniProtKB-KW"/>
</dbReference>
<dbReference type="RefSeq" id="WP_187467203.1">
    <property type="nucleotide sequence ID" value="NZ_JACSIT010000118.1"/>
</dbReference>
<dbReference type="Pfam" id="PF01881">
    <property type="entry name" value="Cas_Cas6_C"/>
    <property type="match status" value="1"/>
</dbReference>
<evidence type="ECO:0000313" key="3">
    <source>
        <dbReference type="EMBL" id="MBC6995156.1"/>
    </source>
</evidence>
<keyword evidence="4" id="KW-1185">Reference proteome</keyword>
<evidence type="ECO:0000259" key="2">
    <source>
        <dbReference type="Pfam" id="PF01881"/>
    </source>
</evidence>
<organism evidence="3 4">
    <name type="scientific">Neolewinella lacunae</name>
    <dbReference type="NCBI Taxonomy" id="1517758"/>
    <lineage>
        <taxon>Bacteria</taxon>
        <taxon>Pseudomonadati</taxon>
        <taxon>Bacteroidota</taxon>
        <taxon>Saprospiria</taxon>
        <taxon>Saprospirales</taxon>
        <taxon>Lewinellaceae</taxon>
        <taxon>Neolewinella</taxon>
    </lineage>
</organism>
<name>A0A923T933_9BACT</name>
<dbReference type="GO" id="GO:0016788">
    <property type="term" value="F:hydrolase activity, acting on ester bonds"/>
    <property type="evidence" value="ECO:0007669"/>
    <property type="project" value="InterPro"/>
</dbReference>
<reference evidence="3" key="1">
    <citation type="submission" date="2020-08" db="EMBL/GenBank/DDBJ databases">
        <title>Lewinella bacteria from marine environments.</title>
        <authorList>
            <person name="Zhong Y."/>
        </authorList>
    </citation>
    <scope>NUCLEOTIDE SEQUENCE</scope>
    <source>
        <strain evidence="3">KCTC 42187</strain>
    </source>
</reference>
<dbReference type="NCBIfam" id="TIGR01877">
    <property type="entry name" value="cas_cas6"/>
    <property type="match status" value="1"/>
</dbReference>
<dbReference type="EMBL" id="JACSIT010000118">
    <property type="protein sequence ID" value="MBC6995156.1"/>
    <property type="molecule type" value="Genomic_DNA"/>
</dbReference>
<dbReference type="AlphaFoldDB" id="A0A923T933"/>
<dbReference type="Gene3D" id="3.30.70.1900">
    <property type="match status" value="1"/>
</dbReference>
<feature type="domain" description="CRISPR associated protein Cas6 C-terminal" evidence="2">
    <location>
        <begin position="102"/>
        <end position="218"/>
    </location>
</feature>
<protein>
    <submittedName>
        <fullName evidence="3">CRISPR-associated endoribonuclease Cas6</fullName>
    </submittedName>
</protein>
<gene>
    <name evidence="3" type="primary">cas6</name>
    <name evidence="3" type="ORF">H9S92_13330</name>
</gene>
<dbReference type="InterPro" id="IPR010156">
    <property type="entry name" value="CRISPR-assoc_prot_Cas6"/>
</dbReference>
<evidence type="ECO:0000256" key="1">
    <source>
        <dbReference type="ARBA" id="ARBA00023118"/>
    </source>
</evidence>
<evidence type="ECO:0000313" key="4">
    <source>
        <dbReference type="Proteomes" id="UP000650081"/>
    </source>
</evidence>
<sequence>MRITFFTTPNFTRLVPFDYQHKLVGRLHGWLGENAEHDSISLYSVSWLGRGEVRSGALSFPHGTSFHVSAANDGLLADLIEGLQTDTEINWGMRVKSIMPQREPVFGETARFMMQSPVLIKRKVADGTQQFFYHTDKEADDYMTETMHAKMAHAGVEGRLSLRFDRDYDKARVKMATYRGIKNKGSLCPVIAEGDPHCLAFAWNVGIGNSTGIGFGAIK</sequence>
<comment type="caution">
    <text evidence="3">The sequence shown here is derived from an EMBL/GenBank/DDBJ whole genome shotgun (WGS) entry which is preliminary data.</text>
</comment>
<dbReference type="Proteomes" id="UP000650081">
    <property type="component" value="Unassembled WGS sequence"/>
</dbReference>
<dbReference type="CDD" id="cd21140">
    <property type="entry name" value="Cas6_I-like"/>
    <property type="match status" value="1"/>
</dbReference>